<feature type="transmembrane region" description="Helical" evidence="5">
    <location>
        <begin position="185"/>
        <end position="202"/>
    </location>
</feature>
<keyword evidence="4 5" id="KW-0472">Membrane</keyword>
<dbReference type="SUPFAM" id="SSF52091">
    <property type="entry name" value="SpoIIaa-like"/>
    <property type="match status" value="1"/>
</dbReference>
<keyword evidence="2 5" id="KW-0812">Transmembrane</keyword>
<dbReference type="PANTHER" id="PTHR11814">
    <property type="entry name" value="SULFATE TRANSPORTER"/>
    <property type="match status" value="1"/>
</dbReference>
<dbReference type="AlphaFoldDB" id="A0A1A9MWZ6"/>
<keyword evidence="9" id="KW-1185">Reference proteome</keyword>
<comment type="caution">
    <text evidence="7">The sequence shown here is derived from an EMBL/GenBank/DDBJ whole genome shotgun (WGS) entry which is preliminary data.</text>
</comment>
<dbReference type="RefSeq" id="WP_064265136.1">
    <property type="nucleotide sequence ID" value="NZ_LXJZ01000020.1"/>
</dbReference>
<name>A0A1A9MWZ6_9BURK</name>
<comment type="subcellular location">
    <subcellularLocation>
        <location evidence="1">Membrane</location>
        <topology evidence="1">Multi-pass membrane protein</topology>
    </subcellularLocation>
</comment>
<feature type="transmembrane region" description="Helical" evidence="5">
    <location>
        <begin position="214"/>
        <end position="237"/>
    </location>
</feature>
<gene>
    <name evidence="8" type="ORF">A6V36_18480</name>
    <name evidence="7" type="ORF">A6V37_10660</name>
</gene>
<dbReference type="Pfam" id="PF00916">
    <property type="entry name" value="Sulfate_transp"/>
    <property type="match status" value="1"/>
</dbReference>
<dbReference type="GO" id="GO:0055085">
    <property type="term" value="P:transmembrane transport"/>
    <property type="evidence" value="ECO:0007669"/>
    <property type="project" value="InterPro"/>
</dbReference>
<evidence type="ECO:0000313" key="9">
    <source>
        <dbReference type="Proteomes" id="UP000077961"/>
    </source>
</evidence>
<dbReference type="InterPro" id="IPR001902">
    <property type="entry name" value="SLC26A/SulP_fam"/>
</dbReference>
<feature type="domain" description="STAS" evidence="6">
    <location>
        <begin position="444"/>
        <end position="560"/>
    </location>
</feature>
<dbReference type="EMBL" id="LXKA01000382">
    <property type="protein sequence ID" value="OAJ52107.1"/>
    <property type="molecule type" value="Genomic_DNA"/>
</dbReference>
<organism evidence="7 10">
    <name type="scientific">Paraburkholderia ginsengiterrae</name>
    <dbReference type="NCBI Taxonomy" id="1462993"/>
    <lineage>
        <taxon>Bacteria</taxon>
        <taxon>Pseudomonadati</taxon>
        <taxon>Pseudomonadota</taxon>
        <taxon>Betaproteobacteria</taxon>
        <taxon>Burkholderiales</taxon>
        <taxon>Burkholderiaceae</taxon>
        <taxon>Paraburkholderia</taxon>
    </lineage>
</organism>
<evidence type="ECO:0000256" key="4">
    <source>
        <dbReference type="ARBA" id="ARBA00023136"/>
    </source>
</evidence>
<keyword evidence="3 5" id="KW-1133">Transmembrane helix</keyword>
<feature type="transmembrane region" description="Helical" evidence="5">
    <location>
        <begin position="57"/>
        <end position="74"/>
    </location>
</feature>
<dbReference type="Pfam" id="PF01740">
    <property type="entry name" value="STAS"/>
    <property type="match status" value="1"/>
</dbReference>
<dbReference type="InterPro" id="IPR011547">
    <property type="entry name" value="SLC26A/SulP_dom"/>
</dbReference>
<dbReference type="InterPro" id="IPR036513">
    <property type="entry name" value="STAS_dom_sf"/>
</dbReference>
<evidence type="ECO:0000313" key="7">
    <source>
        <dbReference type="EMBL" id="OAJ52107.1"/>
    </source>
</evidence>
<dbReference type="CDD" id="cd07042">
    <property type="entry name" value="STAS_SulP_like_sulfate_transporter"/>
    <property type="match status" value="1"/>
</dbReference>
<evidence type="ECO:0000256" key="1">
    <source>
        <dbReference type="ARBA" id="ARBA00004141"/>
    </source>
</evidence>
<evidence type="ECO:0000313" key="10">
    <source>
        <dbReference type="Proteomes" id="UP000078116"/>
    </source>
</evidence>
<dbReference type="Proteomes" id="UP000077961">
    <property type="component" value="Unassembled WGS sequence"/>
</dbReference>
<evidence type="ECO:0000256" key="3">
    <source>
        <dbReference type="ARBA" id="ARBA00022989"/>
    </source>
</evidence>
<accession>A0A1A9MWZ6</accession>
<feature type="transmembrane region" description="Helical" evidence="5">
    <location>
        <begin position="355"/>
        <end position="373"/>
    </location>
</feature>
<evidence type="ECO:0000313" key="8">
    <source>
        <dbReference type="EMBL" id="OAJ63471.1"/>
    </source>
</evidence>
<dbReference type="InterPro" id="IPR002645">
    <property type="entry name" value="STAS_dom"/>
</dbReference>
<dbReference type="STRING" id="1462993.A6V36_18480"/>
<evidence type="ECO:0000259" key="6">
    <source>
        <dbReference type="PROSITE" id="PS50801"/>
    </source>
</evidence>
<feature type="transmembrane region" description="Helical" evidence="5">
    <location>
        <begin position="294"/>
        <end position="313"/>
    </location>
</feature>
<protein>
    <submittedName>
        <fullName evidence="7">Transporter</fullName>
    </submittedName>
</protein>
<dbReference type="Proteomes" id="UP000078116">
    <property type="component" value="Unassembled WGS sequence"/>
</dbReference>
<reference evidence="9 10" key="1">
    <citation type="submission" date="2016-04" db="EMBL/GenBank/DDBJ databases">
        <title>Reclassification of Paraburkholderia panaciterrae (Farh et al. 2015) Dobritsa &amp; Samadpour 2016 as a later homotypic synonym of Paraburkholderia ginsengiterrae (Farh et al. 2015) Dobritsa &amp; Samadpour 2016.</title>
        <authorList>
            <person name="Dobritsa A.P."/>
            <person name="Kutumbaka K."/>
            <person name="Samadpour M."/>
        </authorList>
    </citation>
    <scope>NUCLEOTIDE SEQUENCE [LARGE SCALE GENOMIC DNA]</scope>
    <source>
        <strain evidence="7 10">DCY85</strain>
        <strain evidence="8 9">DCY85-1</strain>
    </source>
</reference>
<dbReference type="GO" id="GO:0016020">
    <property type="term" value="C:membrane"/>
    <property type="evidence" value="ECO:0007669"/>
    <property type="project" value="UniProtKB-SubCell"/>
</dbReference>
<dbReference type="EMBL" id="LXJZ01000020">
    <property type="protein sequence ID" value="OAJ63471.1"/>
    <property type="molecule type" value="Genomic_DNA"/>
</dbReference>
<evidence type="ECO:0000256" key="2">
    <source>
        <dbReference type="ARBA" id="ARBA00022692"/>
    </source>
</evidence>
<feature type="transmembrane region" description="Helical" evidence="5">
    <location>
        <begin position="333"/>
        <end position="350"/>
    </location>
</feature>
<sequence length="577" mass="60480">MKPAVSTESHPHRIPFLQGLLPFNSAQLPHDIIAGITLAALGIPEVMGYTKISGTPTVTGLYTILLPLIAFVVFGASRQLVVAADSATAAILAGTLTAVAALGSKEYIGLTSTVALTVAVMLVFARIFRLGFLADFLSRSALIGFLTGVGVQVAAGELAGLFGLAKQGHGPVMQLVSVVQRVAEASYSTTVLSLAVLAVIIGCKRLTPRAPGALIAVIGSIVASGVFNFAGHGIAVTGEVPGGLPSLFLPPLHVSEINQVLATAASCFIVIIAQSAATARAYANRYNEKGDDNADIIGLAAANAAAAFTGTFVVNGSPTKTEMVDDAGGRTQAAHLTTAVIVLLVLLFLTRPLSLLPAAVLSAIVFMIGVKLIDVKGMIELYRLQKDEFVVALLTACVVVFVDVMHGILAAVVLSLIAHARHSYHLRTRVLTRSPIGRWIDHPVAPNVLAAPGIVVYRFEADLFYANTGRFTEEVLRLVNEANPPLRWVVIDASEINNIDYTAGKTLVQLGIELDQRGVGIASVAPPTGVRHELERYRALRSGGTHREIFATVDAAVDGLRDIPPPGAAPSPVVKPE</sequence>
<feature type="transmembrane region" description="Helical" evidence="5">
    <location>
        <begin position="81"/>
        <end position="101"/>
    </location>
</feature>
<evidence type="ECO:0000256" key="5">
    <source>
        <dbReference type="SAM" id="Phobius"/>
    </source>
</evidence>
<feature type="transmembrane region" description="Helical" evidence="5">
    <location>
        <begin position="257"/>
        <end position="282"/>
    </location>
</feature>
<feature type="transmembrane region" description="Helical" evidence="5">
    <location>
        <begin position="107"/>
        <end position="128"/>
    </location>
</feature>
<feature type="transmembrane region" description="Helical" evidence="5">
    <location>
        <begin position="140"/>
        <end position="165"/>
    </location>
</feature>
<feature type="transmembrane region" description="Helical" evidence="5">
    <location>
        <begin position="393"/>
        <end position="417"/>
    </location>
</feature>
<dbReference type="PROSITE" id="PS50801">
    <property type="entry name" value="STAS"/>
    <property type="match status" value="1"/>
</dbReference>
<proteinExistence type="predicted"/>
<dbReference type="OrthoDB" id="9769739at2"/>
<dbReference type="Gene3D" id="3.30.750.24">
    <property type="entry name" value="STAS domain"/>
    <property type="match status" value="1"/>
</dbReference>